<reference evidence="9" key="1">
    <citation type="submission" date="2018-05" db="EMBL/GenBank/DDBJ databases">
        <authorList>
            <person name="Lanie J.A."/>
            <person name="Ng W.-L."/>
            <person name="Kazmierczak K.M."/>
            <person name="Andrzejewski T.M."/>
            <person name="Davidsen T.M."/>
            <person name="Wayne K.J."/>
            <person name="Tettelin H."/>
            <person name="Glass J.I."/>
            <person name="Rusch D."/>
            <person name="Podicherti R."/>
            <person name="Tsui H.-C.T."/>
            <person name="Winkler M.E."/>
        </authorList>
    </citation>
    <scope>NUCLEOTIDE SEQUENCE</scope>
</reference>
<protein>
    <recommendedName>
        <fullName evidence="3">peptide-methionine (R)-S-oxide reductase</fullName>
        <ecNumber evidence="3">1.8.4.12</ecNumber>
    </recommendedName>
</protein>
<keyword evidence="6" id="KW-0560">Oxidoreductase</keyword>
<dbReference type="SUPFAM" id="SSF51316">
    <property type="entry name" value="Mss4-like"/>
    <property type="match status" value="1"/>
</dbReference>
<evidence type="ECO:0000256" key="6">
    <source>
        <dbReference type="ARBA" id="ARBA00023002"/>
    </source>
</evidence>
<dbReference type="GO" id="GO:0046872">
    <property type="term" value="F:metal ion binding"/>
    <property type="evidence" value="ECO:0007669"/>
    <property type="project" value="UniProtKB-KW"/>
</dbReference>
<dbReference type="InterPro" id="IPR002579">
    <property type="entry name" value="Met_Sox_Rdtase_MsrB_dom"/>
</dbReference>
<comment type="similarity">
    <text evidence="2">Belongs to the MsrB Met sulfoxide reductase family.</text>
</comment>
<keyword evidence="5" id="KW-0862">Zinc</keyword>
<dbReference type="Gene3D" id="2.170.150.20">
    <property type="entry name" value="Peptide methionine sulfoxide reductase"/>
    <property type="match status" value="1"/>
</dbReference>
<dbReference type="GO" id="GO:0006979">
    <property type="term" value="P:response to oxidative stress"/>
    <property type="evidence" value="ECO:0007669"/>
    <property type="project" value="InterPro"/>
</dbReference>
<evidence type="ECO:0000256" key="3">
    <source>
        <dbReference type="ARBA" id="ARBA00012499"/>
    </source>
</evidence>
<dbReference type="EC" id="1.8.4.12" evidence="3"/>
<dbReference type="Pfam" id="PF01641">
    <property type="entry name" value="SelR"/>
    <property type="match status" value="1"/>
</dbReference>
<dbReference type="InterPro" id="IPR011057">
    <property type="entry name" value="Mss4-like_sf"/>
</dbReference>
<dbReference type="GO" id="GO:0033743">
    <property type="term" value="F:peptide-methionine (R)-S-oxide reductase activity"/>
    <property type="evidence" value="ECO:0007669"/>
    <property type="project" value="UniProtKB-EC"/>
</dbReference>
<dbReference type="GO" id="GO:0005737">
    <property type="term" value="C:cytoplasm"/>
    <property type="evidence" value="ECO:0007669"/>
    <property type="project" value="TreeGrafter"/>
</dbReference>
<keyword evidence="4" id="KW-0479">Metal-binding</keyword>
<comment type="catalytic activity">
    <reaction evidence="7">
        <text>L-methionyl-[protein] + [thioredoxin]-disulfide + H2O = L-methionyl-(R)-S-oxide-[protein] + [thioredoxin]-dithiol</text>
        <dbReference type="Rhea" id="RHEA:24164"/>
        <dbReference type="Rhea" id="RHEA-COMP:10698"/>
        <dbReference type="Rhea" id="RHEA-COMP:10700"/>
        <dbReference type="Rhea" id="RHEA-COMP:12313"/>
        <dbReference type="Rhea" id="RHEA-COMP:12314"/>
        <dbReference type="ChEBI" id="CHEBI:15377"/>
        <dbReference type="ChEBI" id="CHEBI:16044"/>
        <dbReference type="ChEBI" id="CHEBI:29950"/>
        <dbReference type="ChEBI" id="CHEBI:45764"/>
        <dbReference type="ChEBI" id="CHEBI:50058"/>
        <dbReference type="EC" id="1.8.4.12"/>
    </reaction>
</comment>
<feature type="domain" description="MsrB" evidence="8">
    <location>
        <begin position="15"/>
        <end position="137"/>
    </location>
</feature>
<proteinExistence type="inferred from homology"/>
<evidence type="ECO:0000256" key="5">
    <source>
        <dbReference type="ARBA" id="ARBA00022833"/>
    </source>
</evidence>
<organism evidence="9">
    <name type="scientific">marine metagenome</name>
    <dbReference type="NCBI Taxonomy" id="408172"/>
    <lineage>
        <taxon>unclassified sequences</taxon>
        <taxon>metagenomes</taxon>
        <taxon>ecological metagenomes</taxon>
    </lineage>
</organism>
<sequence>MNSNPSTNENSHTDTELLKERLSDMAFHCTQESGTEPAFTGVYTDEKTEGTYRCIVCDVDLFHSAEKYDSGSGWPSFWNPIDEKSVETEIDNSHGMQRVEVTCASCTAHLGHVFPDGPQPTGKRFCINSSCLQLIPE</sequence>
<dbReference type="GO" id="GO:0030091">
    <property type="term" value="P:protein repair"/>
    <property type="evidence" value="ECO:0007669"/>
    <property type="project" value="InterPro"/>
</dbReference>
<dbReference type="PROSITE" id="PS51790">
    <property type="entry name" value="MSRB"/>
    <property type="match status" value="1"/>
</dbReference>
<evidence type="ECO:0000256" key="4">
    <source>
        <dbReference type="ARBA" id="ARBA00022723"/>
    </source>
</evidence>
<name>A0A381ZJQ0_9ZZZZ</name>
<dbReference type="AlphaFoldDB" id="A0A381ZJQ0"/>
<evidence type="ECO:0000256" key="7">
    <source>
        <dbReference type="ARBA" id="ARBA00048488"/>
    </source>
</evidence>
<accession>A0A381ZJQ0</accession>
<dbReference type="NCBIfam" id="TIGR00357">
    <property type="entry name" value="peptide-methionine (R)-S-oxide reductase MsrB"/>
    <property type="match status" value="1"/>
</dbReference>
<dbReference type="PANTHER" id="PTHR10173:SF52">
    <property type="entry name" value="METHIONINE-R-SULFOXIDE REDUCTASE B1"/>
    <property type="match status" value="1"/>
</dbReference>
<dbReference type="FunFam" id="2.170.150.20:FF:000001">
    <property type="entry name" value="Peptide methionine sulfoxide reductase MsrB"/>
    <property type="match status" value="1"/>
</dbReference>
<gene>
    <name evidence="9" type="ORF">METZ01_LOCUS142045</name>
</gene>
<comment type="cofactor">
    <cofactor evidence="1">
        <name>Zn(2+)</name>
        <dbReference type="ChEBI" id="CHEBI:29105"/>
    </cofactor>
</comment>
<dbReference type="PANTHER" id="PTHR10173">
    <property type="entry name" value="METHIONINE SULFOXIDE REDUCTASE"/>
    <property type="match status" value="1"/>
</dbReference>
<dbReference type="InterPro" id="IPR028427">
    <property type="entry name" value="Met_Sox_Rdtase_MsrB"/>
</dbReference>
<dbReference type="EMBL" id="UINC01021509">
    <property type="protein sequence ID" value="SVA89191.1"/>
    <property type="molecule type" value="Genomic_DNA"/>
</dbReference>
<evidence type="ECO:0000259" key="8">
    <source>
        <dbReference type="PROSITE" id="PS51790"/>
    </source>
</evidence>
<evidence type="ECO:0000256" key="2">
    <source>
        <dbReference type="ARBA" id="ARBA00007174"/>
    </source>
</evidence>
<evidence type="ECO:0000256" key="1">
    <source>
        <dbReference type="ARBA" id="ARBA00001947"/>
    </source>
</evidence>
<evidence type="ECO:0000313" key="9">
    <source>
        <dbReference type="EMBL" id="SVA89191.1"/>
    </source>
</evidence>